<dbReference type="OrthoDB" id="185373at2759"/>
<protein>
    <recommendedName>
        <fullName evidence="3">Complex I intermediate-associated protein 84, mitochondrial</fullName>
    </recommendedName>
</protein>
<name>A0A2U9R4W4_PICKU</name>
<dbReference type="Gene3D" id="1.25.40.10">
    <property type="entry name" value="Tetratricopeptide repeat domain"/>
    <property type="match status" value="1"/>
</dbReference>
<evidence type="ECO:0008006" key="3">
    <source>
        <dbReference type="Google" id="ProtNLM"/>
    </source>
</evidence>
<proteinExistence type="predicted"/>
<dbReference type="VEuPathDB" id="FungiDB:C5L36_0C03350"/>
<organism evidence="1 2">
    <name type="scientific">Pichia kudriavzevii</name>
    <name type="common">Yeast</name>
    <name type="synonym">Issatchenkia orientalis</name>
    <dbReference type="NCBI Taxonomy" id="4909"/>
    <lineage>
        <taxon>Eukaryota</taxon>
        <taxon>Fungi</taxon>
        <taxon>Dikarya</taxon>
        <taxon>Ascomycota</taxon>
        <taxon>Saccharomycotina</taxon>
        <taxon>Pichiomycetes</taxon>
        <taxon>Pichiales</taxon>
        <taxon>Pichiaceae</taxon>
        <taxon>Pichia</taxon>
    </lineage>
</organism>
<sequence length="882" mass="103717">MSLYSKGTRILTRACVSRPNYMLVHSILENLIRLKSKSPMYSTASFIQSDSKRFYSLPSNKFADFEKQRIDYFLQLQDTFKNQSMSPKIKSERLKLIMLQLIPILPNGEFSNKQLPFINSVINLIDNKASPNDSFTPDEMILLLKSVLGGMSLKDVRFIDFFPRFYNALRESQEYASDQALRLELFEIFINYVLLSTKRNTVSKVIDAFIDEEQNIHNNEANQQVVEIVLHAFESVRPDTETVLLLANLCPDLSLIKKELSDCTMLELILSNFFKASDEEISETFEDNFVSERLIKLIDIIEGKVDDPILSYVEILYFATKNHFNDVSVSILDKLERKTSFFKESDQFQTLYEADTLFALVSASLKFNKVINATNLLAHLRDNKKETEFVEEEWMALLQYDAFQLHEYKPAIELINDYNSKLESLNKEYFFQDVDSLNLVLESLCWSKKDFPYIDKFREDFQEMYQVPVDAKSVSTVLNYLCEDESNNESIKLASSYFLKFKDLVDWENDYEGFYMLSLFQLTANIWKNESLSWNEKMEVYKNVQRYEYLFNKECIYEMMKSAIKYNAGTFAIKVLLDQTPELKKNDPRLKVPNYQKIFDCIYDYLTKSPDKELNKRVYKYLAEYFSIPYEYYPGFIKMFIDCGDPEMSLKVFADMKRLSKESKLPPPNEEFYIYLLKSFAKFQYEEGIFKLHLSIKMDLSINLDIKLLNSLMESYAALEDPFKTRDVFNLAFSLPKENGTNNESAYWMLKSLKYATLGHANDFYNGLSQYDMIPDPYLFGELLIANCYFEQYRTAFETLQLAEQNGDYHLINTYVLKTLHNHCLHDGVRDELKAYYQEKFPKEWDELTKTGQLQDNREKYPNLLENPYERPYIETKQISDS</sequence>
<dbReference type="GeneID" id="40384190"/>
<gene>
    <name evidence="1" type="ORF">C5L36_0C03350</name>
</gene>
<dbReference type="EMBL" id="CP028775">
    <property type="protein sequence ID" value="AWU76395.1"/>
    <property type="molecule type" value="Genomic_DNA"/>
</dbReference>
<evidence type="ECO:0000313" key="1">
    <source>
        <dbReference type="EMBL" id="AWU76395.1"/>
    </source>
</evidence>
<keyword evidence="2" id="KW-1185">Reference proteome</keyword>
<evidence type="ECO:0000313" key="2">
    <source>
        <dbReference type="Proteomes" id="UP000249293"/>
    </source>
</evidence>
<dbReference type="Proteomes" id="UP000249293">
    <property type="component" value="Chromosome 3"/>
</dbReference>
<dbReference type="RefSeq" id="XP_029321872.1">
    <property type="nucleotide sequence ID" value="XM_029466012.1"/>
</dbReference>
<dbReference type="KEGG" id="pkz:C5L36_0C03350"/>
<reference evidence="1 2" key="1">
    <citation type="submission" date="2018-06" db="EMBL/GenBank/DDBJ databases">
        <title>Population genomics shows no distinction between pathogenic Candida krusei and environmental Pichia kudriavzevii: One species, four names.</title>
        <authorList>
            <person name="Douglass A.P."/>
            <person name="Offei B."/>
            <person name="Braun-Galleani S."/>
            <person name="Coughlan A.Y."/>
            <person name="Martos A."/>
            <person name="Ortiz-Merino R.A."/>
            <person name="Byrne K.P."/>
            <person name="Wolfe K.H."/>
        </authorList>
    </citation>
    <scope>NUCLEOTIDE SEQUENCE [LARGE SCALE GENOMIC DNA]</scope>
    <source>
        <strain evidence="1 2">CBS573</strain>
    </source>
</reference>
<dbReference type="InterPro" id="IPR011990">
    <property type="entry name" value="TPR-like_helical_dom_sf"/>
</dbReference>
<dbReference type="AlphaFoldDB" id="A0A2U9R4W4"/>
<accession>A0A2U9R4W4</accession>